<evidence type="ECO:0000313" key="1">
    <source>
        <dbReference type="EMBL" id="KAJ1091267.1"/>
    </source>
</evidence>
<name>A0AAV7LJQ0_PLEWA</name>
<proteinExistence type="predicted"/>
<keyword evidence="2" id="KW-1185">Reference proteome</keyword>
<dbReference type="AlphaFoldDB" id="A0AAV7LJQ0"/>
<reference evidence="1" key="1">
    <citation type="journal article" date="2022" name="bioRxiv">
        <title>Sequencing and chromosome-scale assembly of the giantPleurodeles waltlgenome.</title>
        <authorList>
            <person name="Brown T."/>
            <person name="Elewa A."/>
            <person name="Iarovenko S."/>
            <person name="Subramanian E."/>
            <person name="Araus A.J."/>
            <person name="Petzold A."/>
            <person name="Susuki M."/>
            <person name="Suzuki K.-i.T."/>
            <person name="Hayashi T."/>
            <person name="Toyoda A."/>
            <person name="Oliveira C."/>
            <person name="Osipova E."/>
            <person name="Leigh N.D."/>
            <person name="Simon A."/>
            <person name="Yun M.H."/>
        </authorList>
    </citation>
    <scope>NUCLEOTIDE SEQUENCE</scope>
    <source>
        <strain evidence="1">20211129_DDA</strain>
        <tissue evidence="1">Liver</tissue>
    </source>
</reference>
<organism evidence="1 2">
    <name type="scientific">Pleurodeles waltl</name>
    <name type="common">Iberian ribbed newt</name>
    <dbReference type="NCBI Taxonomy" id="8319"/>
    <lineage>
        <taxon>Eukaryota</taxon>
        <taxon>Metazoa</taxon>
        <taxon>Chordata</taxon>
        <taxon>Craniata</taxon>
        <taxon>Vertebrata</taxon>
        <taxon>Euteleostomi</taxon>
        <taxon>Amphibia</taxon>
        <taxon>Batrachia</taxon>
        <taxon>Caudata</taxon>
        <taxon>Salamandroidea</taxon>
        <taxon>Salamandridae</taxon>
        <taxon>Pleurodelinae</taxon>
        <taxon>Pleurodeles</taxon>
    </lineage>
</organism>
<dbReference type="EMBL" id="JANPWB010000015">
    <property type="protein sequence ID" value="KAJ1091267.1"/>
    <property type="molecule type" value="Genomic_DNA"/>
</dbReference>
<sequence length="160" mass="16914">MCSPCTRARCVRGESTIDLSVCGNGTASAACRQNDDPGEIMLDPHPLSPCPRDGPAQGTFLAALRSAPFPSLHLDALVLYCIASKRAAGPVRQTAGHGIGTGRGCALSYFIVLGDQSKLGELSTGIFYSRSYYRKNSSVVGSTITVQGEPFLSKFAAKWL</sequence>
<protein>
    <submittedName>
        <fullName evidence="1">Uncharacterized protein</fullName>
    </submittedName>
</protein>
<dbReference type="PROSITE" id="PS51257">
    <property type="entry name" value="PROKAR_LIPOPROTEIN"/>
    <property type="match status" value="1"/>
</dbReference>
<accession>A0AAV7LJQ0</accession>
<evidence type="ECO:0000313" key="2">
    <source>
        <dbReference type="Proteomes" id="UP001066276"/>
    </source>
</evidence>
<comment type="caution">
    <text evidence="1">The sequence shown here is derived from an EMBL/GenBank/DDBJ whole genome shotgun (WGS) entry which is preliminary data.</text>
</comment>
<gene>
    <name evidence="1" type="ORF">NDU88_004394</name>
</gene>
<dbReference type="Proteomes" id="UP001066276">
    <property type="component" value="Chromosome 11"/>
</dbReference>